<dbReference type="GO" id="GO:0008168">
    <property type="term" value="F:methyltransferase activity"/>
    <property type="evidence" value="ECO:0007669"/>
    <property type="project" value="UniProtKB-KW"/>
</dbReference>
<name>A0A2T1A621_9ACTN</name>
<sequence>MSLTLDSKEVIDRRLWPDVAVTPDRPIRALVARRLVRRALKTLPLRVTTADGRQFGAGGPNDPSLHLVRPDAFYQRLGAGGLIGFGESFMAGDWVADDVVGVLTVLARRLEKLVPPLLQRFRGLAVHARPGADRNTVDGARENIHRHYDLSNELFSLFLDPTMTYSSALFDANRPYDEQDLAEAQQRKADRLLDIAGVRAGSRVVEIGTGWGELAIRAAARGAQVTTTTISHEQAQLARQRIADAGYADRVDVREQDYRDVTGEYDALISVEMIEAVGSDYWPEYFQTIERLLAPGGRAALQAITMPHDRMLASAHTYTWILKYIFPGGQIPSVTAVTEHSQRAGLRVSTRFAFGADYAETLRRWRARFEECADEVDRLGFDSIFRKMWSLYLAYSEAGFRSGYLDVVGFELTKPGSR</sequence>
<protein>
    <submittedName>
        <fullName evidence="6">Cyclopropane-fatty-acyl-phospholipid synthase</fullName>
    </submittedName>
</protein>
<dbReference type="GO" id="GO:0032259">
    <property type="term" value="P:methylation"/>
    <property type="evidence" value="ECO:0007669"/>
    <property type="project" value="UniProtKB-KW"/>
</dbReference>
<dbReference type="InterPro" id="IPR029063">
    <property type="entry name" value="SAM-dependent_MTases_sf"/>
</dbReference>
<dbReference type="OrthoDB" id="9782855at2"/>
<dbReference type="InterPro" id="IPR003333">
    <property type="entry name" value="CMAS"/>
</dbReference>
<dbReference type="InterPro" id="IPR050723">
    <property type="entry name" value="CFA/CMAS"/>
</dbReference>
<evidence type="ECO:0000256" key="3">
    <source>
        <dbReference type="ARBA" id="ARBA00022679"/>
    </source>
</evidence>
<proteinExistence type="inferred from homology"/>
<dbReference type="GO" id="GO:0008610">
    <property type="term" value="P:lipid biosynthetic process"/>
    <property type="evidence" value="ECO:0007669"/>
    <property type="project" value="InterPro"/>
</dbReference>
<evidence type="ECO:0000313" key="7">
    <source>
        <dbReference type="Proteomes" id="UP000237752"/>
    </source>
</evidence>
<dbReference type="AlphaFoldDB" id="A0A2T1A621"/>
<evidence type="ECO:0000256" key="1">
    <source>
        <dbReference type="ARBA" id="ARBA00010815"/>
    </source>
</evidence>
<keyword evidence="7" id="KW-1185">Reference proteome</keyword>
<evidence type="ECO:0000313" key="6">
    <source>
        <dbReference type="EMBL" id="PRZ44062.1"/>
    </source>
</evidence>
<dbReference type="EMBL" id="PVUE01000001">
    <property type="protein sequence ID" value="PRZ44062.1"/>
    <property type="molecule type" value="Genomic_DNA"/>
</dbReference>
<dbReference type="CDD" id="cd02440">
    <property type="entry name" value="AdoMet_MTases"/>
    <property type="match status" value="1"/>
</dbReference>
<keyword evidence="5" id="KW-0443">Lipid metabolism</keyword>
<evidence type="ECO:0000256" key="4">
    <source>
        <dbReference type="ARBA" id="ARBA00022691"/>
    </source>
</evidence>
<dbReference type="RefSeq" id="WP_106347119.1">
    <property type="nucleotide sequence ID" value="NZ_PVUE01000001.1"/>
</dbReference>
<dbReference type="Gene3D" id="3.40.50.150">
    <property type="entry name" value="Vaccinia Virus protein VP39"/>
    <property type="match status" value="1"/>
</dbReference>
<evidence type="ECO:0000256" key="2">
    <source>
        <dbReference type="ARBA" id="ARBA00022603"/>
    </source>
</evidence>
<comment type="similarity">
    <text evidence="1">Belongs to the CFA/CMAS family.</text>
</comment>
<keyword evidence="3" id="KW-0808">Transferase</keyword>
<organism evidence="6 7">
    <name type="scientific">Antricoccus suffuscus</name>
    <dbReference type="NCBI Taxonomy" id="1629062"/>
    <lineage>
        <taxon>Bacteria</taxon>
        <taxon>Bacillati</taxon>
        <taxon>Actinomycetota</taxon>
        <taxon>Actinomycetes</taxon>
        <taxon>Geodermatophilales</taxon>
        <taxon>Antricoccaceae</taxon>
        <taxon>Antricoccus</taxon>
    </lineage>
</organism>
<evidence type="ECO:0000256" key="5">
    <source>
        <dbReference type="ARBA" id="ARBA00023098"/>
    </source>
</evidence>
<dbReference type="Pfam" id="PF02353">
    <property type="entry name" value="CMAS"/>
    <property type="match status" value="1"/>
</dbReference>
<comment type="caution">
    <text evidence="6">The sequence shown here is derived from an EMBL/GenBank/DDBJ whole genome shotgun (WGS) entry which is preliminary data.</text>
</comment>
<accession>A0A2T1A621</accession>
<dbReference type="PANTHER" id="PTHR43667">
    <property type="entry name" value="CYCLOPROPANE-FATTY-ACYL-PHOSPHOLIPID SYNTHASE"/>
    <property type="match status" value="1"/>
</dbReference>
<keyword evidence="4" id="KW-0949">S-adenosyl-L-methionine</keyword>
<dbReference type="PANTHER" id="PTHR43667:SF2">
    <property type="entry name" value="FATTY ACID C-METHYL TRANSFERASE"/>
    <property type="match status" value="1"/>
</dbReference>
<gene>
    <name evidence="6" type="ORF">CLV47_101186</name>
</gene>
<reference evidence="6 7" key="1">
    <citation type="submission" date="2018-03" db="EMBL/GenBank/DDBJ databases">
        <title>Genomic Encyclopedia of Archaeal and Bacterial Type Strains, Phase II (KMG-II): from individual species to whole genera.</title>
        <authorList>
            <person name="Goeker M."/>
        </authorList>
    </citation>
    <scope>NUCLEOTIDE SEQUENCE [LARGE SCALE GENOMIC DNA]</scope>
    <source>
        <strain evidence="6 7">DSM 100065</strain>
    </source>
</reference>
<dbReference type="PIRSF" id="PIRSF003085">
    <property type="entry name" value="CMAS"/>
    <property type="match status" value="1"/>
</dbReference>
<dbReference type="SUPFAM" id="SSF53335">
    <property type="entry name" value="S-adenosyl-L-methionine-dependent methyltransferases"/>
    <property type="match status" value="1"/>
</dbReference>
<keyword evidence="2" id="KW-0489">Methyltransferase</keyword>
<dbReference type="Proteomes" id="UP000237752">
    <property type="component" value="Unassembled WGS sequence"/>
</dbReference>